<name>A0ABZ2PHR7_9NOCA</name>
<evidence type="ECO:0000313" key="8">
    <source>
        <dbReference type="Proteomes" id="UP001432000"/>
    </source>
</evidence>
<keyword evidence="4" id="KW-0804">Transcription</keyword>
<dbReference type="PANTHER" id="PTHR30055:SF175">
    <property type="entry name" value="HTH-TYPE TRANSCRIPTIONAL REPRESSOR KSTR2"/>
    <property type="match status" value="1"/>
</dbReference>
<gene>
    <name evidence="7" type="ORF">WDS16_26480</name>
</gene>
<evidence type="ECO:0000256" key="2">
    <source>
        <dbReference type="ARBA" id="ARBA00023015"/>
    </source>
</evidence>
<protein>
    <submittedName>
        <fullName evidence="7">TetR/AcrR family transcriptional regulator</fullName>
    </submittedName>
</protein>
<dbReference type="InterPro" id="IPR041490">
    <property type="entry name" value="KstR2_TetR_C"/>
</dbReference>
<dbReference type="InterPro" id="IPR050109">
    <property type="entry name" value="HTH-type_TetR-like_transc_reg"/>
</dbReference>
<dbReference type="PANTHER" id="PTHR30055">
    <property type="entry name" value="HTH-TYPE TRANSCRIPTIONAL REGULATOR RUTR"/>
    <property type="match status" value="1"/>
</dbReference>
<dbReference type="InterPro" id="IPR036271">
    <property type="entry name" value="Tet_transcr_reg_TetR-rel_C_sf"/>
</dbReference>
<proteinExistence type="predicted"/>
<evidence type="ECO:0000259" key="6">
    <source>
        <dbReference type="PROSITE" id="PS50977"/>
    </source>
</evidence>
<dbReference type="SUPFAM" id="SSF46689">
    <property type="entry name" value="Homeodomain-like"/>
    <property type="match status" value="1"/>
</dbReference>
<dbReference type="Pfam" id="PF00440">
    <property type="entry name" value="TetR_N"/>
    <property type="match status" value="1"/>
</dbReference>
<dbReference type="Proteomes" id="UP001432000">
    <property type="component" value="Chromosome"/>
</dbReference>
<dbReference type="EMBL" id="CP147846">
    <property type="protein sequence ID" value="WXG68688.1"/>
    <property type="molecule type" value="Genomic_DNA"/>
</dbReference>
<evidence type="ECO:0000256" key="3">
    <source>
        <dbReference type="ARBA" id="ARBA00023125"/>
    </source>
</evidence>
<keyword evidence="2" id="KW-0805">Transcription regulation</keyword>
<dbReference type="PRINTS" id="PR00455">
    <property type="entry name" value="HTHTETR"/>
</dbReference>
<dbReference type="PROSITE" id="PS50977">
    <property type="entry name" value="HTH_TETR_2"/>
    <property type="match status" value="1"/>
</dbReference>
<feature type="domain" description="HTH tetR-type" evidence="6">
    <location>
        <begin position="19"/>
        <end position="79"/>
    </location>
</feature>
<keyword evidence="8" id="KW-1185">Reference proteome</keyword>
<accession>A0ABZ2PHR7</accession>
<dbReference type="RefSeq" id="WP_338889060.1">
    <property type="nucleotide sequence ID" value="NZ_CP147846.1"/>
</dbReference>
<organism evidence="7 8">
    <name type="scientific">Rhodococcus sovatensis</name>
    <dbReference type="NCBI Taxonomy" id="1805840"/>
    <lineage>
        <taxon>Bacteria</taxon>
        <taxon>Bacillati</taxon>
        <taxon>Actinomycetota</taxon>
        <taxon>Actinomycetes</taxon>
        <taxon>Mycobacteriales</taxon>
        <taxon>Nocardiaceae</taxon>
        <taxon>Rhodococcus</taxon>
    </lineage>
</organism>
<dbReference type="Gene3D" id="1.10.357.10">
    <property type="entry name" value="Tetracycline Repressor, domain 2"/>
    <property type="match status" value="1"/>
</dbReference>
<evidence type="ECO:0000313" key="7">
    <source>
        <dbReference type="EMBL" id="WXG68688.1"/>
    </source>
</evidence>
<dbReference type="InterPro" id="IPR009057">
    <property type="entry name" value="Homeodomain-like_sf"/>
</dbReference>
<evidence type="ECO:0000256" key="1">
    <source>
        <dbReference type="ARBA" id="ARBA00022491"/>
    </source>
</evidence>
<reference evidence="7 8" key="1">
    <citation type="submission" date="2024-03" db="EMBL/GenBank/DDBJ databases">
        <title>Natural products discovery in diverse microorganisms through a two-stage MS feature dereplication strategy.</title>
        <authorList>
            <person name="Zhang R."/>
        </authorList>
    </citation>
    <scope>NUCLEOTIDE SEQUENCE [LARGE SCALE GENOMIC DNA]</scope>
    <source>
        <strain evidence="7 8">18930</strain>
    </source>
</reference>
<dbReference type="InterPro" id="IPR001647">
    <property type="entry name" value="HTH_TetR"/>
</dbReference>
<dbReference type="Pfam" id="PF17932">
    <property type="entry name" value="TetR_C_24"/>
    <property type="match status" value="1"/>
</dbReference>
<feature type="DNA-binding region" description="H-T-H motif" evidence="5">
    <location>
        <begin position="42"/>
        <end position="61"/>
    </location>
</feature>
<evidence type="ECO:0000256" key="5">
    <source>
        <dbReference type="PROSITE-ProRule" id="PRU00335"/>
    </source>
</evidence>
<sequence length="209" mass="23108">MSSTIVGEGSGRRKAVAASSRRTELLAIAARLFAQRGYAQTTVRDIADEAGILSGSLYHHFDSKEAMLTEILHQFMGDLCETFAGVVAESPSARAAFEGLVRASFQRIHELPDPVALYQNESGLFMSAAEFRFVADASREVERIWRGVLDSGRDAGDFRPDLDTGVVYRFVQDAVWSTVRWYKPNGRLGHEEVADQFLAVMRVGVYSPV</sequence>
<dbReference type="Gene3D" id="1.10.10.60">
    <property type="entry name" value="Homeodomain-like"/>
    <property type="match status" value="1"/>
</dbReference>
<dbReference type="SUPFAM" id="SSF48498">
    <property type="entry name" value="Tetracyclin repressor-like, C-terminal domain"/>
    <property type="match status" value="1"/>
</dbReference>
<evidence type="ECO:0000256" key="4">
    <source>
        <dbReference type="ARBA" id="ARBA00023163"/>
    </source>
</evidence>
<keyword evidence="3 5" id="KW-0238">DNA-binding</keyword>
<keyword evidence="1" id="KW-0678">Repressor</keyword>